<comment type="caution">
    <text evidence="1">The sequence shown here is derived from an EMBL/GenBank/DDBJ whole genome shotgun (WGS) entry which is preliminary data.</text>
</comment>
<dbReference type="Proteomes" id="UP001549077">
    <property type="component" value="Unassembled WGS sequence"/>
</dbReference>
<organism evidence="1 2">
    <name type="scientific">Rhizobium binae</name>
    <dbReference type="NCBI Taxonomy" id="1138190"/>
    <lineage>
        <taxon>Bacteria</taxon>
        <taxon>Pseudomonadati</taxon>
        <taxon>Pseudomonadota</taxon>
        <taxon>Alphaproteobacteria</taxon>
        <taxon>Hyphomicrobiales</taxon>
        <taxon>Rhizobiaceae</taxon>
        <taxon>Rhizobium/Agrobacterium group</taxon>
        <taxon>Rhizobium</taxon>
    </lineage>
</organism>
<reference evidence="1 2" key="1">
    <citation type="submission" date="2024-06" db="EMBL/GenBank/DDBJ databases">
        <title>Genomic Encyclopedia of Type Strains, Phase IV (KMG-IV): sequencing the most valuable type-strain genomes for metagenomic binning, comparative biology and taxonomic classification.</title>
        <authorList>
            <person name="Goeker M."/>
        </authorList>
    </citation>
    <scope>NUCLEOTIDE SEQUENCE [LARGE SCALE GENOMIC DNA]</scope>
    <source>
        <strain evidence="1 2">DSM 29288</strain>
    </source>
</reference>
<name>A0ABV2M9Q3_9HYPH</name>
<protein>
    <submittedName>
        <fullName evidence="1">Uncharacterized protein</fullName>
    </submittedName>
</protein>
<evidence type="ECO:0000313" key="1">
    <source>
        <dbReference type="EMBL" id="MET3753196.1"/>
    </source>
</evidence>
<keyword evidence="2" id="KW-1185">Reference proteome</keyword>
<accession>A0ABV2M9Q3</accession>
<gene>
    <name evidence="1" type="ORF">ABID08_000535</name>
</gene>
<dbReference type="EMBL" id="JBEPMY010000001">
    <property type="protein sequence ID" value="MET3753196.1"/>
    <property type="molecule type" value="Genomic_DNA"/>
</dbReference>
<sequence>MGLESSGKYGTERLHYRMVPTSREIPNIHGLSP</sequence>
<proteinExistence type="predicted"/>
<evidence type="ECO:0000313" key="2">
    <source>
        <dbReference type="Proteomes" id="UP001549077"/>
    </source>
</evidence>